<evidence type="ECO:0000256" key="4">
    <source>
        <dbReference type="ARBA" id="ARBA00005189"/>
    </source>
</evidence>
<proteinExistence type="inferred from homology"/>
<dbReference type="Pfam" id="PF09139">
    <property type="entry name" value="Tam41_Mmp37"/>
    <property type="match status" value="1"/>
</dbReference>
<evidence type="ECO:0000313" key="21">
    <source>
        <dbReference type="EMBL" id="KAK7103436.1"/>
    </source>
</evidence>
<evidence type="ECO:0000256" key="15">
    <source>
        <dbReference type="ARBA" id="ARBA00023136"/>
    </source>
</evidence>
<dbReference type="EC" id="2.7.7.41" evidence="6 20"/>
<evidence type="ECO:0000256" key="2">
    <source>
        <dbReference type="ARBA" id="ARBA00004443"/>
    </source>
</evidence>
<comment type="similarity">
    <text evidence="5 20">Belongs to the TAM41 family.</text>
</comment>
<evidence type="ECO:0000256" key="20">
    <source>
        <dbReference type="PIRNR" id="PIRNR028840"/>
    </source>
</evidence>
<evidence type="ECO:0000313" key="22">
    <source>
        <dbReference type="Proteomes" id="UP001374579"/>
    </source>
</evidence>
<comment type="subcellular location">
    <subcellularLocation>
        <location evidence="2 20">Mitochondrion inner membrane</location>
        <topology evidence="2 20">Peripheral membrane protein</topology>
        <orientation evidence="2 20">Matrix side</orientation>
    </subcellularLocation>
</comment>
<evidence type="ECO:0000256" key="5">
    <source>
        <dbReference type="ARBA" id="ARBA00005458"/>
    </source>
</evidence>
<keyword evidence="14 20" id="KW-0496">Mitochondrion</keyword>
<comment type="caution">
    <text evidence="21">The sequence shown here is derived from an EMBL/GenBank/DDBJ whole genome shotgun (WGS) entry which is preliminary data.</text>
</comment>
<keyword evidence="10 20" id="KW-0548">Nucleotidyltransferase</keyword>
<evidence type="ECO:0000256" key="12">
    <source>
        <dbReference type="ARBA" id="ARBA00022842"/>
    </source>
</evidence>
<dbReference type="PANTHER" id="PTHR13619">
    <property type="entry name" value="PHOSPHATIDATE CYTIDYLYLTRANSFERASE, MITOCHONDRIAL"/>
    <property type="match status" value="1"/>
</dbReference>
<evidence type="ECO:0000256" key="7">
    <source>
        <dbReference type="ARBA" id="ARBA00018337"/>
    </source>
</evidence>
<dbReference type="PANTHER" id="PTHR13619:SF0">
    <property type="entry name" value="PHOSPHATIDATE CYTIDYLYLTRANSFERASE, MITOCHONDRIAL"/>
    <property type="match status" value="1"/>
</dbReference>
<keyword evidence="11 20" id="KW-0999">Mitochondrion inner membrane</keyword>
<keyword evidence="12 20" id="KW-0460">Magnesium</keyword>
<keyword evidence="16 20" id="KW-0594">Phospholipid biosynthesis</keyword>
<dbReference type="GO" id="GO:0016024">
    <property type="term" value="P:CDP-diacylglycerol biosynthetic process"/>
    <property type="evidence" value="ECO:0007669"/>
    <property type="project" value="UniProtKB-UniRule"/>
</dbReference>
<evidence type="ECO:0000256" key="18">
    <source>
        <dbReference type="ARBA" id="ARBA00029893"/>
    </source>
</evidence>
<dbReference type="EMBL" id="JBAMIC010000008">
    <property type="protein sequence ID" value="KAK7103436.1"/>
    <property type="molecule type" value="Genomic_DNA"/>
</dbReference>
<reference evidence="21 22" key="1">
    <citation type="submission" date="2024-02" db="EMBL/GenBank/DDBJ databases">
        <title>Chromosome-scale genome assembly of the rough periwinkle Littorina saxatilis.</title>
        <authorList>
            <person name="De Jode A."/>
            <person name="Faria R."/>
            <person name="Formenti G."/>
            <person name="Sims Y."/>
            <person name="Smith T.P."/>
            <person name="Tracey A."/>
            <person name="Wood J.M.D."/>
            <person name="Zagrodzka Z.B."/>
            <person name="Johannesson K."/>
            <person name="Butlin R.K."/>
            <person name="Leder E.H."/>
        </authorList>
    </citation>
    <scope>NUCLEOTIDE SEQUENCE [LARGE SCALE GENOMIC DNA]</scope>
    <source>
        <strain evidence="21">Snail1</strain>
        <tissue evidence="21">Muscle</tissue>
    </source>
</reference>
<evidence type="ECO:0000256" key="13">
    <source>
        <dbReference type="ARBA" id="ARBA00023098"/>
    </source>
</evidence>
<accession>A0AAN9BCB3</accession>
<organism evidence="21 22">
    <name type="scientific">Littorina saxatilis</name>
    <dbReference type="NCBI Taxonomy" id="31220"/>
    <lineage>
        <taxon>Eukaryota</taxon>
        <taxon>Metazoa</taxon>
        <taxon>Spiralia</taxon>
        <taxon>Lophotrochozoa</taxon>
        <taxon>Mollusca</taxon>
        <taxon>Gastropoda</taxon>
        <taxon>Caenogastropoda</taxon>
        <taxon>Littorinimorpha</taxon>
        <taxon>Littorinoidea</taxon>
        <taxon>Littorinidae</taxon>
        <taxon>Littorina</taxon>
    </lineage>
</organism>
<protein>
    <recommendedName>
        <fullName evidence="7 20">Phosphatidate cytidylyltransferase, mitochondrial</fullName>
        <ecNumber evidence="6 20">2.7.7.41</ecNumber>
    </recommendedName>
    <alternativeName>
        <fullName evidence="18 20">CDP-diacylglycerol synthase</fullName>
    </alternativeName>
    <alternativeName>
        <fullName evidence="19 20">Mitochondrial translocator assembly and maintenance protein 41 homolog</fullName>
    </alternativeName>
</protein>
<keyword evidence="9 20" id="KW-0808">Transferase</keyword>
<evidence type="ECO:0000256" key="17">
    <source>
        <dbReference type="ARBA" id="ARBA00023264"/>
    </source>
</evidence>
<comment type="function">
    <text evidence="20">Catalyzes the conversion of phosphatidic acid (PA) to CDP-diacylglycerol (CDP-DAG), an essential intermediate in the synthesis of phosphatidylglycerol, cardiolipin and phosphatidylinositol.</text>
</comment>
<dbReference type="GO" id="GO:0005743">
    <property type="term" value="C:mitochondrial inner membrane"/>
    <property type="evidence" value="ECO:0007669"/>
    <property type="project" value="UniProtKB-SubCell"/>
</dbReference>
<keyword evidence="22" id="KW-1185">Reference proteome</keyword>
<dbReference type="GO" id="GO:0032049">
    <property type="term" value="P:cardiolipin biosynthetic process"/>
    <property type="evidence" value="ECO:0007669"/>
    <property type="project" value="UniProtKB-UniRule"/>
</dbReference>
<dbReference type="AlphaFoldDB" id="A0AAN9BCB3"/>
<evidence type="ECO:0000256" key="10">
    <source>
        <dbReference type="ARBA" id="ARBA00022695"/>
    </source>
</evidence>
<keyword evidence="15 20" id="KW-0472">Membrane</keyword>
<evidence type="ECO:0000256" key="14">
    <source>
        <dbReference type="ARBA" id="ARBA00023128"/>
    </source>
</evidence>
<evidence type="ECO:0000256" key="6">
    <source>
        <dbReference type="ARBA" id="ARBA00012487"/>
    </source>
</evidence>
<dbReference type="InterPro" id="IPR015222">
    <property type="entry name" value="Tam41"/>
</dbReference>
<dbReference type="Proteomes" id="UP001374579">
    <property type="component" value="Unassembled WGS sequence"/>
</dbReference>
<evidence type="ECO:0000256" key="16">
    <source>
        <dbReference type="ARBA" id="ARBA00023209"/>
    </source>
</evidence>
<keyword evidence="8 20" id="KW-0444">Lipid biosynthesis</keyword>
<comment type="catalytic activity">
    <reaction evidence="20">
        <text>a 1,2-diacyl-sn-glycero-3-phosphate + CTP + H(+) = a CDP-1,2-diacyl-sn-glycerol + diphosphate</text>
        <dbReference type="Rhea" id="RHEA:16229"/>
        <dbReference type="ChEBI" id="CHEBI:15378"/>
        <dbReference type="ChEBI" id="CHEBI:33019"/>
        <dbReference type="ChEBI" id="CHEBI:37563"/>
        <dbReference type="ChEBI" id="CHEBI:58332"/>
        <dbReference type="ChEBI" id="CHEBI:58608"/>
        <dbReference type="EC" id="2.7.7.41"/>
    </reaction>
</comment>
<evidence type="ECO:0000256" key="1">
    <source>
        <dbReference type="ARBA" id="ARBA00001946"/>
    </source>
</evidence>
<dbReference type="PIRSF" id="PIRSF028840">
    <property type="entry name" value="Mmp37"/>
    <property type="match status" value="1"/>
</dbReference>
<name>A0AAN9BCB3_9CAEN</name>
<evidence type="ECO:0000256" key="11">
    <source>
        <dbReference type="ARBA" id="ARBA00022792"/>
    </source>
</evidence>
<sequence>MISAARCLLFPCRIAWREVLSKQNCVLSQALQKQQLLHFSSATYSHQHSLHRRKPKSLADPSLSCEHQKRSWHQSNQGHYVQRRFSSFHSSSPGLDPEADLAEVSSMSQLYYRILESVPEGIQMAFAYGSGVYKQAGHNSTKENMLDLIFVVDDPHAWHNQNIQRNRGHYSFLRVFGSRAVSHVQDLGAGVYFNTLVPFEDRVIKYGVISTDRLITDLLDWETLYISGRLHKPIRLLVLPSNHDLIQAMQVNLQSAVHAALLLLPEEFCEEALYTTIAGLSYNGDFRMVVGEDRNKVANIVSPNIPHFRRLYQPIVDSAVHVHWHHAQGRLEQDPNHITQFHHLQLLPKTVLMLLQENRTRPGSHPDLEEVLMIYANSSHCDDTVARVIAHIVWRSSVSQSAKTSLTAGARKSVVYTFKKLKKMWKGKPKREMMA</sequence>
<comment type="pathway">
    <text evidence="4">Lipid metabolism.</text>
</comment>
<keyword evidence="13 20" id="KW-0443">Lipid metabolism</keyword>
<gene>
    <name evidence="21" type="ORF">V1264_018331</name>
</gene>
<evidence type="ECO:0000256" key="19">
    <source>
        <dbReference type="ARBA" id="ARBA00031502"/>
    </source>
</evidence>
<evidence type="ECO:0000256" key="8">
    <source>
        <dbReference type="ARBA" id="ARBA00022516"/>
    </source>
</evidence>
<comment type="cofactor">
    <cofactor evidence="1 20">
        <name>Mg(2+)</name>
        <dbReference type="ChEBI" id="CHEBI:18420"/>
    </cofactor>
</comment>
<evidence type="ECO:0000256" key="9">
    <source>
        <dbReference type="ARBA" id="ARBA00022679"/>
    </source>
</evidence>
<keyword evidence="17 20" id="KW-1208">Phospholipid metabolism</keyword>
<evidence type="ECO:0000256" key="3">
    <source>
        <dbReference type="ARBA" id="ARBA00005119"/>
    </source>
</evidence>
<comment type="pathway">
    <text evidence="3 20">Phospholipid metabolism; CDP-diacylglycerol biosynthesis; CDP-diacylglycerol from sn-glycerol 3-phosphate: step 3/3.</text>
</comment>
<dbReference type="GO" id="GO:0004605">
    <property type="term" value="F:phosphatidate cytidylyltransferase activity"/>
    <property type="evidence" value="ECO:0007669"/>
    <property type="project" value="UniProtKB-UniRule"/>
</dbReference>